<dbReference type="PANTHER" id="PTHR24326">
    <property type="entry name" value="HOMEOBOX-LEUCINE ZIPPER PROTEIN"/>
    <property type="match status" value="1"/>
</dbReference>
<dbReference type="InterPro" id="IPR000047">
    <property type="entry name" value="HTH_motif"/>
</dbReference>
<comment type="function">
    <text evidence="10">Transcription factor.</text>
</comment>
<evidence type="ECO:0000256" key="7">
    <source>
        <dbReference type="ARBA" id="ARBA00025748"/>
    </source>
</evidence>
<dbReference type="Pfam" id="PF00046">
    <property type="entry name" value="Homeodomain"/>
    <property type="match status" value="1"/>
</dbReference>
<organism evidence="14 15">
    <name type="scientific">Genlisea aurea</name>
    <dbReference type="NCBI Taxonomy" id="192259"/>
    <lineage>
        <taxon>Eukaryota</taxon>
        <taxon>Viridiplantae</taxon>
        <taxon>Streptophyta</taxon>
        <taxon>Embryophyta</taxon>
        <taxon>Tracheophyta</taxon>
        <taxon>Spermatophyta</taxon>
        <taxon>Magnoliopsida</taxon>
        <taxon>eudicotyledons</taxon>
        <taxon>Gunneridae</taxon>
        <taxon>Pentapetalae</taxon>
        <taxon>asterids</taxon>
        <taxon>lamiids</taxon>
        <taxon>Lamiales</taxon>
        <taxon>Lentibulariaceae</taxon>
        <taxon>Genlisea</taxon>
    </lineage>
</organism>
<dbReference type="PROSITE" id="PS50071">
    <property type="entry name" value="HOMEOBOX_2"/>
    <property type="match status" value="1"/>
</dbReference>
<evidence type="ECO:0000256" key="5">
    <source>
        <dbReference type="ARBA" id="ARBA00023163"/>
    </source>
</evidence>
<dbReference type="Proteomes" id="UP000015453">
    <property type="component" value="Unassembled WGS sequence"/>
</dbReference>
<evidence type="ECO:0000256" key="8">
    <source>
        <dbReference type="PROSITE-ProRule" id="PRU00108"/>
    </source>
</evidence>
<dbReference type="GO" id="GO:0000981">
    <property type="term" value="F:DNA-binding transcription factor activity, RNA polymerase II-specific"/>
    <property type="evidence" value="ECO:0007669"/>
    <property type="project" value="UniProtKB-UniRule"/>
</dbReference>
<comment type="caution">
    <text evidence="14">The sequence shown here is derived from an EMBL/GenBank/DDBJ whole genome shotgun (WGS) entry which is preliminary data.</text>
</comment>
<evidence type="ECO:0000256" key="12">
    <source>
        <dbReference type="SAM" id="MobiDB-lite"/>
    </source>
</evidence>
<keyword evidence="15" id="KW-1185">Reference proteome</keyword>
<dbReference type="PROSITE" id="PS00027">
    <property type="entry name" value="HOMEOBOX_1"/>
    <property type="match status" value="1"/>
</dbReference>
<evidence type="ECO:0000256" key="11">
    <source>
        <dbReference type="SAM" id="Coils"/>
    </source>
</evidence>
<evidence type="ECO:0000256" key="2">
    <source>
        <dbReference type="ARBA" id="ARBA00023015"/>
    </source>
</evidence>
<feature type="domain" description="Homeobox" evidence="13">
    <location>
        <begin position="14"/>
        <end position="74"/>
    </location>
</feature>
<keyword evidence="3 8" id="KW-0238">DNA-binding</keyword>
<name>S8D515_9LAMI</name>
<evidence type="ECO:0000256" key="3">
    <source>
        <dbReference type="ARBA" id="ARBA00023125"/>
    </source>
</evidence>
<protein>
    <recommendedName>
        <fullName evidence="10">Homeobox-leucine zipper protein</fullName>
    </recommendedName>
    <alternativeName>
        <fullName evidence="10">HD-ZIP protein</fullName>
    </alternativeName>
    <alternativeName>
        <fullName evidence="10">Homeodomain transcription factor</fullName>
    </alternativeName>
</protein>
<evidence type="ECO:0000256" key="9">
    <source>
        <dbReference type="RuleBase" id="RU000682"/>
    </source>
</evidence>
<keyword evidence="11" id="KW-0175">Coiled coil</keyword>
<dbReference type="FunFam" id="1.10.10.60:FF:000144">
    <property type="entry name" value="homeobox-leucine zipper protein ATHB-6-like"/>
    <property type="match status" value="1"/>
</dbReference>
<sequence length="108" mass="12809">EKRISENRDGNGSCHRPEKKRRLKSEQVKLLEKVFEVENKLVPCRKLQIAREIGLNPRQVAIWFQNRRARSKSKVLEKEFDALKSKYDDLKSEYDAVLKENQKLREAV</sequence>
<feature type="region of interest" description="Disordered" evidence="12">
    <location>
        <begin position="1"/>
        <end position="21"/>
    </location>
</feature>
<dbReference type="InterPro" id="IPR009057">
    <property type="entry name" value="Homeodomain-like_sf"/>
</dbReference>
<dbReference type="InterPro" id="IPR045224">
    <property type="entry name" value="HDZip_class_I_plant"/>
</dbReference>
<dbReference type="CDD" id="cd00086">
    <property type="entry name" value="homeodomain"/>
    <property type="match status" value="1"/>
</dbReference>
<feature type="non-terminal residue" evidence="14">
    <location>
        <position position="108"/>
    </location>
</feature>
<evidence type="ECO:0000313" key="15">
    <source>
        <dbReference type="Proteomes" id="UP000015453"/>
    </source>
</evidence>
<keyword evidence="2 10" id="KW-0805">Transcription regulation</keyword>
<keyword evidence="4 8" id="KW-0371">Homeobox</keyword>
<evidence type="ECO:0000256" key="6">
    <source>
        <dbReference type="ARBA" id="ARBA00023242"/>
    </source>
</evidence>
<evidence type="ECO:0000256" key="1">
    <source>
        <dbReference type="ARBA" id="ARBA00004123"/>
    </source>
</evidence>
<dbReference type="OrthoDB" id="6159439at2759"/>
<accession>S8D515</accession>
<keyword evidence="5 10" id="KW-0804">Transcription</keyword>
<dbReference type="InterPro" id="IPR017970">
    <property type="entry name" value="Homeobox_CS"/>
</dbReference>
<dbReference type="EMBL" id="AUSU01009816">
    <property type="protein sequence ID" value="EPS57803.1"/>
    <property type="molecule type" value="Genomic_DNA"/>
</dbReference>
<dbReference type="GO" id="GO:0005634">
    <property type="term" value="C:nucleus"/>
    <property type="evidence" value="ECO:0007669"/>
    <property type="project" value="UniProtKB-SubCell"/>
</dbReference>
<evidence type="ECO:0000256" key="10">
    <source>
        <dbReference type="RuleBase" id="RU369038"/>
    </source>
</evidence>
<proteinExistence type="inferred from homology"/>
<dbReference type="SUPFAM" id="SSF46689">
    <property type="entry name" value="Homeodomain-like"/>
    <property type="match status" value="1"/>
</dbReference>
<reference evidence="14 15" key="1">
    <citation type="journal article" date="2013" name="BMC Genomics">
        <title>The miniature genome of a carnivorous plant Genlisea aurea contains a low number of genes and short non-coding sequences.</title>
        <authorList>
            <person name="Leushkin E.V."/>
            <person name="Sutormin R.A."/>
            <person name="Nabieva E.R."/>
            <person name="Penin A.A."/>
            <person name="Kondrashov A.S."/>
            <person name="Logacheva M.D."/>
        </authorList>
    </citation>
    <scope>NUCLEOTIDE SEQUENCE [LARGE SCALE GENOMIC DNA]</scope>
</reference>
<dbReference type="Gene3D" id="1.10.10.60">
    <property type="entry name" value="Homeodomain-like"/>
    <property type="match status" value="1"/>
</dbReference>
<dbReference type="AlphaFoldDB" id="S8D515"/>
<comment type="subcellular location">
    <subcellularLocation>
        <location evidence="1 8 9">Nucleus</location>
    </subcellularLocation>
</comment>
<dbReference type="PANTHER" id="PTHR24326:SF606">
    <property type="entry name" value="HOMEOBOX-LEUCINE ZIPPER PROTEIN ATHB-54"/>
    <property type="match status" value="1"/>
</dbReference>
<dbReference type="PRINTS" id="PR00031">
    <property type="entry name" value="HTHREPRESSR"/>
</dbReference>
<dbReference type="InterPro" id="IPR003106">
    <property type="entry name" value="Leu_zip_homeo"/>
</dbReference>
<dbReference type="GO" id="GO:0045893">
    <property type="term" value="P:positive regulation of DNA-templated transcription"/>
    <property type="evidence" value="ECO:0007669"/>
    <property type="project" value="TreeGrafter"/>
</dbReference>
<dbReference type="SMART" id="SM00389">
    <property type="entry name" value="HOX"/>
    <property type="match status" value="1"/>
</dbReference>
<dbReference type="GO" id="GO:0000976">
    <property type="term" value="F:transcription cis-regulatory region binding"/>
    <property type="evidence" value="ECO:0007669"/>
    <property type="project" value="UniProtKB-ARBA"/>
</dbReference>
<evidence type="ECO:0000259" key="13">
    <source>
        <dbReference type="PROSITE" id="PS50071"/>
    </source>
</evidence>
<keyword evidence="6 8" id="KW-0539">Nucleus</keyword>
<dbReference type="InterPro" id="IPR001356">
    <property type="entry name" value="HD"/>
</dbReference>
<dbReference type="Pfam" id="PF02183">
    <property type="entry name" value="HALZ"/>
    <property type="match status" value="1"/>
</dbReference>
<evidence type="ECO:0000256" key="4">
    <source>
        <dbReference type="ARBA" id="ARBA00023155"/>
    </source>
</evidence>
<feature type="coiled-coil region" evidence="11">
    <location>
        <begin position="66"/>
        <end position="107"/>
    </location>
</feature>
<feature type="non-terminal residue" evidence="14">
    <location>
        <position position="1"/>
    </location>
</feature>
<comment type="similarity">
    <text evidence="7 10">Belongs to the HD-ZIP homeobox family. Class I subfamily.</text>
</comment>
<feature type="DNA-binding region" description="Homeobox" evidence="8">
    <location>
        <begin position="16"/>
        <end position="75"/>
    </location>
</feature>
<evidence type="ECO:0000313" key="14">
    <source>
        <dbReference type="EMBL" id="EPS57803.1"/>
    </source>
</evidence>
<gene>
    <name evidence="14" type="ORF">M569_17014</name>
</gene>